<dbReference type="Gene3D" id="2.60.120.10">
    <property type="entry name" value="Jelly Rolls"/>
    <property type="match status" value="1"/>
</dbReference>
<sequence>MASRRATKSDLVAKLNLKPHTEGGYYCETFRDNSIILSKTHLPSHCKSLIFIFSPQSRCFFKLPFL</sequence>
<feature type="domain" description="DUF985" evidence="1">
    <location>
        <begin position="10"/>
        <end position="41"/>
    </location>
</feature>
<dbReference type="Pfam" id="PF06172">
    <property type="entry name" value="Cupin_5"/>
    <property type="match status" value="1"/>
</dbReference>
<dbReference type="InterPro" id="IPR014710">
    <property type="entry name" value="RmlC-like_jellyroll"/>
</dbReference>
<accession>A0AAV6X731</accession>
<dbReference type="InterPro" id="IPR009327">
    <property type="entry name" value="Cupin_DUF985"/>
</dbReference>
<protein>
    <recommendedName>
        <fullName evidence="1">DUF985 domain-containing protein</fullName>
    </recommendedName>
</protein>
<proteinExistence type="predicted"/>
<evidence type="ECO:0000313" key="2">
    <source>
        <dbReference type="EMBL" id="KAG8376237.1"/>
    </source>
</evidence>
<comment type="caution">
    <text evidence="2">The sequence shown here is derived from an EMBL/GenBank/DDBJ whole genome shotgun (WGS) entry which is preliminary data.</text>
</comment>
<gene>
    <name evidence="2" type="ORF">BUALT_Bualt09G0042200</name>
</gene>
<evidence type="ECO:0000259" key="1">
    <source>
        <dbReference type="Pfam" id="PF06172"/>
    </source>
</evidence>
<name>A0AAV6X731_9LAMI</name>
<keyword evidence="3" id="KW-1185">Reference proteome</keyword>
<dbReference type="AlphaFoldDB" id="A0AAV6X731"/>
<dbReference type="Proteomes" id="UP000826271">
    <property type="component" value="Unassembled WGS sequence"/>
</dbReference>
<reference evidence="2" key="1">
    <citation type="submission" date="2019-10" db="EMBL/GenBank/DDBJ databases">
        <authorList>
            <person name="Zhang R."/>
            <person name="Pan Y."/>
            <person name="Wang J."/>
            <person name="Ma R."/>
            <person name="Yu S."/>
        </authorList>
    </citation>
    <scope>NUCLEOTIDE SEQUENCE</scope>
    <source>
        <strain evidence="2">LA-IB0</strain>
        <tissue evidence="2">Leaf</tissue>
    </source>
</reference>
<dbReference type="SUPFAM" id="SSF51182">
    <property type="entry name" value="RmlC-like cupins"/>
    <property type="match status" value="1"/>
</dbReference>
<evidence type="ECO:0000313" key="3">
    <source>
        <dbReference type="Proteomes" id="UP000826271"/>
    </source>
</evidence>
<dbReference type="InterPro" id="IPR011051">
    <property type="entry name" value="RmlC_Cupin_sf"/>
</dbReference>
<organism evidence="2 3">
    <name type="scientific">Buddleja alternifolia</name>
    <dbReference type="NCBI Taxonomy" id="168488"/>
    <lineage>
        <taxon>Eukaryota</taxon>
        <taxon>Viridiplantae</taxon>
        <taxon>Streptophyta</taxon>
        <taxon>Embryophyta</taxon>
        <taxon>Tracheophyta</taxon>
        <taxon>Spermatophyta</taxon>
        <taxon>Magnoliopsida</taxon>
        <taxon>eudicotyledons</taxon>
        <taxon>Gunneridae</taxon>
        <taxon>Pentapetalae</taxon>
        <taxon>asterids</taxon>
        <taxon>lamiids</taxon>
        <taxon>Lamiales</taxon>
        <taxon>Scrophulariaceae</taxon>
        <taxon>Buddlejeae</taxon>
        <taxon>Buddleja</taxon>
    </lineage>
</organism>
<dbReference type="EMBL" id="WHWC01000009">
    <property type="protein sequence ID" value="KAG8376237.1"/>
    <property type="molecule type" value="Genomic_DNA"/>
</dbReference>